<feature type="region of interest" description="Disordered" evidence="1">
    <location>
        <begin position="125"/>
        <end position="156"/>
    </location>
</feature>
<organism evidence="2 3">
    <name type="scientific">Mesocestoides corti</name>
    <name type="common">Flatworm</name>
    <dbReference type="NCBI Taxonomy" id="53468"/>
    <lineage>
        <taxon>Eukaryota</taxon>
        <taxon>Metazoa</taxon>
        <taxon>Spiralia</taxon>
        <taxon>Lophotrochozoa</taxon>
        <taxon>Platyhelminthes</taxon>
        <taxon>Cestoda</taxon>
        <taxon>Eucestoda</taxon>
        <taxon>Cyclophyllidea</taxon>
        <taxon>Mesocestoididae</taxon>
        <taxon>Mesocestoides</taxon>
    </lineage>
</organism>
<protein>
    <submittedName>
        <fullName evidence="2">Uncharacterized protein</fullName>
    </submittedName>
</protein>
<name>A0A0R3U8F8_MESCO</name>
<reference evidence="2 3" key="1">
    <citation type="submission" date="2018-10" db="EMBL/GenBank/DDBJ databases">
        <authorList>
            <consortium name="Pathogen Informatics"/>
        </authorList>
    </citation>
    <scope>NUCLEOTIDE SEQUENCE [LARGE SCALE GENOMIC DNA]</scope>
</reference>
<feature type="compositionally biased region" description="Basic and acidic residues" evidence="1">
    <location>
        <begin position="130"/>
        <end position="156"/>
    </location>
</feature>
<dbReference type="STRING" id="53468.A0A0R3U8F8"/>
<keyword evidence="3" id="KW-1185">Reference proteome</keyword>
<accession>A0A0R3U8F8</accession>
<evidence type="ECO:0000313" key="3">
    <source>
        <dbReference type="Proteomes" id="UP000267029"/>
    </source>
</evidence>
<dbReference type="Proteomes" id="UP000267029">
    <property type="component" value="Unassembled WGS sequence"/>
</dbReference>
<dbReference type="EMBL" id="UXSR01000653">
    <property type="protein sequence ID" value="VDD77159.1"/>
    <property type="molecule type" value="Genomic_DNA"/>
</dbReference>
<evidence type="ECO:0000256" key="1">
    <source>
        <dbReference type="SAM" id="MobiDB-lite"/>
    </source>
</evidence>
<dbReference type="OrthoDB" id="1928087at2759"/>
<gene>
    <name evidence="2" type="ORF">MCOS_LOCUS3162</name>
</gene>
<feature type="compositionally biased region" description="Acidic residues" evidence="1">
    <location>
        <begin position="296"/>
        <end position="310"/>
    </location>
</feature>
<sequence length="512" mass="55057">MDIAAEETSSPLQGVKYVKPFSNFFQASKQRFANADPDSGVHLVGPMFELTACIDKEKSIQDFDAIYPESGVSFGPTICSFGLPYNDHNYALPVGLTPPTMAPHLMDLNIPSLTSRESDLDVNLVTSNETSKHPRDGDSETRTETMTENMEARPETYPHSKCLIKTRGLKPSTLCPKVVTSPTKITPLVFASVADSTAGLSEPKKALFAAWHAKAAASGGTLLVQQRWKAPEAGQQEVATQRQFVKDQSAFSVPRYCKGLIKASDGEGEYRCDLDMKVIEVPDDICVSPSKLSDLESSDEDRDEDDDDDASTVPYLSPCRSVDKLLQHVECMEVVYGEGARTSEADPAQITPVEVLMDPANYVCATCLRPPFAISSVVLDRIRSAAQQRQSARALGLLPVAGLQSSKGEGVKAPLGGAQLLANATDRARQLGLIGSGGGSRASISSNNSEDRLTLVSLPISCNLVLVTATSMNSNLAEALIAVTSVSPFTGIKASSVEWFDPVFYQLVCSKH</sequence>
<evidence type="ECO:0000313" key="2">
    <source>
        <dbReference type="EMBL" id="VDD77159.1"/>
    </source>
</evidence>
<proteinExistence type="predicted"/>
<dbReference type="AlphaFoldDB" id="A0A0R3U8F8"/>
<feature type="region of interest" description="Disordered" evidence="1">
    <location>
        <begin position="289"/>
        <end position="314"/>
    </location>
</feature>